<dbReference type="EMBL" id="JACCAC010000001">
    <property type="protein sequence ID" value="NYG56411.1"/>
    <property type="molecule type" value="Genomic_DNA"/>
</dbReference>
<name>A0A7Y9UNF7_9ACTN</name>
<gene>
    <name evidence="2" type="ORF">BJ989_002715</name>
</gene>
<organism evidence="2 3">
    <name type="scientific">Nocardioides perillae</name>
    <dbReference type="NCBI Taxonomy" id="1119534"/>
    <lineage>
        <taxon>Bacteria</taxon>
        <taxon>Bacillati</taxon>
        <taxon>Actinomycetota</taxon>
        <taxon>Actinomycetes</taxon>
        <taxon>Propionibacteriales</taxon>
        <taxon>Nocardioidaceae</taxon>
        <taxon>Nocardioides</taxon>
    </lineage>
</organism>
<keyword evidence="1" id="KW-0175">Coiled coil</keyword>
<accession>A0A7Y9UNF7</accession>
<evidence type="ECO:0000313" key="2">
    <source>
        <dbReference type="EMBL" id="NYG56411.1"/>
    </source>
</evidence>
<dbReference type="Proteomes" id="UP000544110">
    <property type="component" value="Unassembled WGS sequence"/>
</dbReference>
<sequence length="71" mass="7772">MAKALLGHVPSDLRNSAVLVSDNARLRRRVADLEALVTALQAENDRLLAERAEHLLGRDETLADLAEMQPA</sequence>
<dbReference type="AlphaFoldDB" id="A0A7Y9UNF7"/>
<evidence type="ECO:0000313" key="3">
    <source>
        <dbReference type="Proteomes" id="UP000544110"/>
    </source>
</evidence>
<proteinExistence type="predicted"/>
<reference evidence="2 3" key="1">
    <citation type="submission" date="2020-07" db="EMBL/GenBank/DDBJ databases">
        <title>Sequencing the genomes of 1000 actinobacteria strains.</title>
        <authorList>
            <person name="Klenk H.-P."/>
        </authorList>
    </citation>
    <scope>NUCLEOTIDE SEQUENCE [LARGE SCALE GENOMIC DNA]</scope>
    <source>
        <strain evidence="2 3">DSM 24552</strain>
    </source>
</reference>
<protein>
    <submittedName>
        <fullName evidence="2">Uncharacterized small protein (DUF1192 family)</fullName>
    </submittedName>
</protein>
<feature type="coiled-coil region" evidence="1">
    <location>
        <begin position="23"/>
        <end position="50"/>
    </location>
</feature>
<keyword evidence="3" id="KW-1185">Reference proteome</keyword>
<dbReference type="RefSeq" id="WP_179518670.1">
    <property type="nucleotide sequence ID" value="NZ_JACCAC010000001.1"/>
</dbReference>
<comment type="caution">
    <text evidence="2">The sequence shown here is derived from an EMBL/GenBank/DDBJ whole genome shotgun (WGS) entry which is preliminary data.</text>
</comment>
<evidence type="ECO:0000256" key="1">
    <source>
        <dbReference type="SAM" id="Coils"/>
    </source>
</evidence>